<dbReference type="STRING" id="479432.Sros_4733"/>
<reference evidence="2 3" key="1">
    <citation type="journal article" date="2010" name="Stand. Genomic Sci.">
        <title>Complete genome sequence of Streptosporangium roseum type strain (NI 9100).</title>
        <authorList>
            <person name="Nolan M."/>
            <person name="Sikorski J."/>
            <person name="Jando M."/>
            <person name="Lucas S."/>
            <person name="Lapidus A."/>
            <person name="Glavina Del Rio T."/>
            <person name="Chen F."/>
            <person name="Tice H."/>
            <person name="Pitluck S."/>
            <person name="Cheng J.F."/>
            <person name="Chertkov O."/>
            <person name="Sims D."/>
            <person name="Meincke L."/>
            <person name="Brettin T."/>
            <person name="Han C."/>
            <person name="Detter J.C."/>
            <person name="Bruce D."/>
            <person name="Goodwin L."/>
            <person name="Land M."/>
            <person name="Hauser L."/>
            <person name="Chang Y.J."/>
            <person name="Jeffries C.D."/>
            <person name="Ivanova N."/>
            <person name="Mavromatis K."/>
            <person name="Mikhailova N."/>
            <person name="Chen A."/>
            <person name="Palaniappan K."/>
            <person name="Chain P."/>
            <person name="Rohde M."/>
            <person name="Goker M."/>
            <person name="Bristow J."/>
            <person name="Eisen J.A."/>
            <person name="Markowitz V."/>
            <person name="Hugenholtz P."/>
            <person name="Kyrpides N.C."/>
            <person name="Klenk H.P."/>
        </authorList>
    </citation>
    <scope>NUCLEOTIDE SEQUENCE [LARGE SCALE GENOMIC DNA]</scope>
    <source>
        <strain evidence="3">ATCC 12428 / DSM 43021 / JCM 3005 / NI 9100</strain>
    </source>
</reference>
<accession>D2B550</accession>
<gene>
    <name evidence="2" type="ordered locus">Sros_4733</name>
</gene>
<evidence type="ECO:0000313" key="3">
    <source>
        <dbReference type="Proteomes" id="UP000002029"/>
    </source>
</evidence>
<evidence type="ECO:0000256" key="1">
    <source>
        <dbReference type="SAM" id="MobiDB-lite"/>
    </source>
</evidence>
<proteinExistence type="predicted"/>
<dbReference type="Proteomes" id="UP000002029">
    <property type="component" value="Chromosome"/>
</dbReference>
<keyword evidence="3" id="KW-1185">Reference proteome</keyword>
<dbReference type="AlphaFoldDB" id="D2B550"/>
<dbReference type="EMBL" id="CP001814">
    <property type="protein sequence ID" value="ACZ87574.1"/>
    <property type="molecule type" value="Genomic_DNA"/>
</dbReference>
<feature type="compositionally biased region" description="Polar residues" evidence="1">
    <location>
        <begin position="105"/>
        <end position="120"/>
    </location>
</feature>
<feature type="region of interest" description="Disordered" evidence="1">
    <location>
        <begin position="77"/>
        <end position="217"/>
    </location>
</feature>
<dbReference type="HOGENOM" id="CLU_1128572_0_0_11"/>
<feature type="compositionally biased region" description="Low complexity" evidence="1">
    <location>
        <begin position="182"/>
        <end position="191"/>
    </location>
</feature>
<name>D2B550_STRRD</name>
<organism evidence="2 3">
    <name type="scientific">Streptosporangium roseum (strain ATCC 12428 / DSM 43021 / JCM 3005 / KCTC 9067 / NCIMB 10171 / NRRL 2505 / NI 9100)</name>
    <dbReference type="NCBI Taxonomy" id="479432"/>
    <lineage>
        <taxon>Bacteria</taxon>
        <taxon>Bacillati</taxon>
        <taxon>Actinomycetota</taxon>
        <taxon>Actinomycetes</taxon>
        <taxon>Streptosporangiales</taxon>
        <taxon>Streptosporangiaceae</taxon>
        <taxon>Streptosporangium</taxon>
    </lineage>
</organism>
<evidence type="ECO:0000313" key="2">
    <source>
        <dbReference type="EMBL" id="ACZ87574.1"/>
    </source>
</evidence>
<sequence length="246" mass="26366">MSEEVRCTPGLRYATLRWIWGRPGPAGGWQLRLPDADAEQVLRPPRRGMPPHEVASWLEEVLAAHSWRQHSPVRWPLSPAADRDRDPRSACRGGHRHRGADDVLTSRTTGVPPGSTSPRCSSAARIRAPDQGRRGAGAFGDRRRAAPRGACTASRTGEGDRPGGPCALNHPPETTRSKGRLHAASPPAAHHPYPRRRAAAARSGPGGPGFKRSYGADGRWRGPPLLSPSMTCWTVAPGASCSPAPI</sequence>
<protein>
    <submittedName>
        <fullName evidence="2">Uncharacterized protein</fullName>
    </submittedName>
</protein>
<dbReference type="KEGG" id="sro:Sros_4733"/>